<accession>A0A1H1PAW4</accession>
<dbReference type="PROSITE" id="PS50850">
    <property type="entry name" value="MFS"/>
    <property type="match status" value="1"/>
</dbReference>
<feature type="transmembrane region" description="Helical" evidence="6">
    <location>
        <begin position="177"/>
        <end position="196"/>
    </location>
</feature>
<feature type="transmembrane region" description="Helical" evidence="6">
    <location>
        <begin position="268"/>
        <end position="289"/>
    </location>
</feature>
<reference evidence="8 9" key="1">
    <citation type="submission" date="2016-10" db="EMBL/GenBank/DDBJ databases">
        <authorList>
            <person name="de Groot N.N."/>
        </authorList>
    </citation>
    <scope>NUCLEOTIDE SEQUENCE [LARGE SCALE GENOMIC DNA]</scope>
    <source>
        <strain evidence="8 9">DSM 15019</strain>
    </source>
</reference>
<dbReference type="eggNOG" id="COG2814">
    <property type="taxonomic scope" value="Bacteria"/>
</dbReference>
<feature type="transmembrane region" description="Helical" evidence="6">
    <location>
        <begin position="234"/>
        <end position="256"/>
    </location>
</feature>
<evidence type="ECO:0000256" key="5">
    <source>
        <dbReference type="ARBA" id="ARBA00023136"/>
    </source>
</evidence>
<dbReference type="EMBL" id="LT629770">
    <property type="protein sequence ID" value="SDS08297.1"/>
    <property type="molecule type" value="Genomic_DNA"/>
</dbReference>
<evidence type="ECO:0000256" key="4">
    <source>
        <dbReference type="ARBA" id="ARBA00022989"/>
    </source>
</evidence>
<feature type="transmembrane region" description="Helical" evidence="6">
    <location>
        <begin position="123"/>
        <end position="142"/>
    </location>
</feature>
<keyword evidence="2" id="KW-1003">Cell membrane</keyword>
<dbReference type="AlphaFoldDB" id="A0A1H1PAW4"/>
<dbReference type="PANTHER" id="PTHR43124">
    <property type="entry name" value="PURINE EFFLUX PUMP PBUE"/>
    <property type="match status" value="1"/>
</dbReference>
<evidence type="ECO:0000256" key="2">
    <source>
        <dbReference type="ARBA" id="ARBA00022475"/>
    </source>
</evidence>
<keyword evidence="3 6" id="KW-0812">Transmembrane</keyword>
<name>A0A1H1PAW4_9MICO</name>
<dbReference type="SUPFAM" id="SSF103473">
    <property type="entry name" value="MFS general substrate transporter"/>
    <property type="match status" value="1"/>
</dbReference>
<keyword evidence="5 6" id="KW-0472">Membrane</keyword>
<dbReference type="InterPro" id="IPR011701">
    <property type="entry name" value="MFS"/>
</dbReference>
<comment type="subcellular location">
    <subcellularLocation>
        <location evidence="1">Cell membrane</location>
        <topology evidence="1">Multi-pass membrane protein</topology>
    </subcellularLocation>
</comment>
<feature type="transmembrane region" description="Helical" evidence="6">
    <location>
        <begin position="95"/>
        <end position="117"/>
    </location>
</feature>
<dbReference type="NCBIfam" id="NF033135">
    <property type="entry name" value="cmx_cmrA"/>
    <property type="match status" value="1"/>
</dbReference>
<feature type="transmembrane region" description="Helical" evidence="6">
    <location>
        <begin position="63"/>
        <end position="83"/>
    </location>
</feature>
<sequence length="414" mass="42007">MTRALTVVTRSYPFPLTSEHSMPFPLYALALAVFVMGTSEFMLAGLLPAIAHELDVPVGTAGLLTSAFAVGMVIGAPAMAAFARGWTPRRTLVACLALFAACHAVGAVTSLFELLLVTRVLSALANAGFLAVALRTVALLVPRERTGRALAVLLSGTTVATIVGVPVGAILGTGLSWRATFAAVALLCLPALLGILHGVPPTIRGTESDPAPAPLPRKEPALRAELALLRTPRLALAMTVAALVNAGTFAVFTFLAPIVTEVAGLPDAAVPLALVLFGIGSFLGVTIAGRFADRHAGALLTVGGPLLLGGWIVLAAVATQPIPLLFLVFVQGMALFGVGSTLITRVLYAASGAPTMGGSYATAALNLGAVIGPASGAWTLASGAGPLSPVTLAATLTMAALLLALATRRWRPVG</sequence>
<dbReference type="InterPro" id="IPR050189">
    <property type="entry name" value="MFS_Efflux_Transporters"/>
</dbReference>
<dbReference type="InterPro" id="IPR036259">
    <property type="entry name" value="MFS_trans_sf"/>
</dbReference>
<evidence type="ECO:0000256" key="6">
    <source>
        <dbReference type="SAM" id="Phobius"/>
    </source>
</evidence>
<evidence type="ECO:0000256" key="1">
    <source>
        <dbReference type="ARBA" id="ARBA00004651"/>
    </source>
</evidence>
<keyword evidence="4 6" id="KW-1133">Transmembrane helix</keyword>
<evidence type="ECO:0000313" key="9">
    <source>
        <dbReference type="Proteomes" id="UP000182126"/>
    </source>
</evidence>
<dbReference type="PANTHER" id="PTHR43124:SF3">
    <property type="entry name" value="CHLORAMPHENICOL EFFLUX PUMP RV0191"/>
    <property type="match status" value="1"/>
</dbReference>
<gene>
    <name evidence="8" type="ORF">SAMN04489809_1044</name>
</gene>
<dbReference type="Proteomes" id="UP000182126">
    <property type="component" value="Chromosome I"/>
</dbReference>
<feature type="transmembrane region" description="Helical" evidence="6">
    <location>
        <begin position="360"/>
        <end position="381"/>
    </location>
</feature>
<proteinExistence type="predicted"/>
<evidence type="ECO:0000313" key="8">
    <source>
        <dbReference type="EMBL" id="SDS08297.1"/>
    </source>
</evidence>
<feature type="transmembrane region" description="Helical" evidence="6">
    <location>
        <begin position="149"/>
        <end position="171"/>
    </location>
</feature>
<evidence type="ECO:0000256" key="3">
    <source>
        <dbReference type="ARBA" id="ARBA00022692"/>
    </source>
</evidence>
<dbReference type="InterPro" id="IPR020846">
    <property type="entry name" value="MFS_dom"/>
</dbReference>
<dbReference type="GO" id="GO:0022857">
    <property type="term" value="F:transmembrane transporter activity"/>
    <property type="evidence" value="ECO:0007669"/>
    <property type="project" value="InterPro"/>
</dbReference>
<dbReference type="Gene3D" id="1.20.1250.20">
    <property type="entry name" value="MFS general substrate transporter like domains"/>
    <property type="match status" value="1"/>
</dbReference>
<feature type="transmembrane region" description="Helical" evidence="6">
    <location>
        <begin position="296"/>
        <end position="318"/>
    </location>
</feature>
<organism evidence="8 9">
    <name type="scientific">Microbacterium paraoxydans</name>
    <dbReference type="NCBI Taxonomy" id="199592"/>
    <lineage>
        <taxon>Bacteria</taxon>
        <taxon>Bacillati</taxon>
        <taxon>Actinomycetota</taxon>
        <taxon>Actinomycetes</taxon>
        <taxon>Micrococcales</taxon>
        <taxon>Microbacteriaceae</taxon>
        <taxon>Microbacterium</taxon>
    </lineage>
</organism>
<protein>
    <submittedName>
        <fullName evidence="8">MFS transporter, DHA1 family, chloramphenicol resistance protein</fullName>
    </submittedName>
</protein>
<dbReference type="GO" id="GO:0005886">
    <property type="term" value="C:plasma membrane"/>
    <property type="evidence" value="ECO:0007669"/>
    <property type="project" value="UniProtKB-SubCell"/>
</dbReference>
<feature type="transmembrane region" description="Helical" evidence="6">
    <location>
        <begin position="26"/>
        <end position="51"/>
    </location>
</feature>
<dbReference type="Pfam" id="PF07690">
    <property type="entry name" value="MFS_1"/>
    <property type="match status" value="1"/>
</dbReference>
<evidence type="ECO:0000259" key="7">
    <source>
        <dbReference type="PROSITE" id="PS50850"/>
    </source>
</evidence>
<feature type="domain" description="Major facilitator superfamily (MFS) profile" evidence="7">
    <location>
        <begin position="25"/>
        <end position="411"/>
    </location>
</feature>
<feature type="transmembrane region" description="Helical" evidence="6">
    <location>
        <begin position="387"/>
        <end position="406"/>
    </location>
</feature>
<feature type="transmembrane region" description="Helical" evidence="6">
    <location>
        <begin position="324"/>
        <end position="348"/>
    </location>
</feature>
<dbReference type="CDD" id="cd17324">
    <property type="entry name" value="MFS_NepI_like"/>
    <property type="match status" value="1"/>
</dbReference>